<reference evidence="2 3" key="1">
    <citation type="submission" date="2019-02" db="EMBL/GenBank/DDBJ databases">
        <title>Deep-cultivation of Planctomycetes and their phenomic and genomic characterization uncovers novel biology.</title>
        <authorList>
            <person name="Wiegand S."/>
            <person name="Jogler M."/>
            <person name="Boedeker C."/>
            <person name="Pinto D."/>
            <person name="Vollmers J."/>
            <person name="Rivas-Marin E."/>
            <person name="Kohn T."/>
            <person name="Peeters S.H."/>
            <person name="Heuer A."/>
            <person name="Rast P."/>
            <person name="Oberbeckmann S."/>
            <person name="Bunk B."/>
            <person name="Jeske O."/>
            <person name="Meyerdierks A."/>
            <person name="Storesund J.E."/>
            <person name="Kallscheuer N."/>
            <person name="Luecker S."/>
            <person name="Lage O.M."/>
            <person name="Pohl T."/>
            <person name="Merkel B.J."/>
            <person name="Hornburger P."/>
            <person name="Mueller R.-W."/>
            <person name="Bruemmer F."/>
            <person name="Labrenz M."/>
            <person name="Spormann A.M."/>
            <person name="Op den Camp H."/>
            <person name="Overmann J."/>
            <person name="Amann R."/>
            <person name="Jetten M.S.M."/>
            <person name="Mascher T."/>
            <person name="Medema M.H."/>
            <person name="Devos D.P."/>
            <person name="Kaster A.-K."/>
            <person name="Ovreas L."/>
            <person name="Rohde M."/>
            <person name="Galperin M.Y."/>
            <person name="Jogler C."/>
        </authorList>
    </citation>
    <scope>NUCLEOTIDE SEQUENCE [LARGE SCALE GENOMIC DNA]</scope>
    <source>
        <strain evidence="2 3">Q31a</strain>
    </source>
</reference>
<gene>
    <name evidence="2" type="ORF">Q31a_44220</name>
</gene>
<sequence>MSITVKEKEHWKERIGRRIDLAIEELESKEDPGFRKRIQQSAEERAWKSLGLDKLREEYKRLAQEVSQIDEKRAQIAAEMMKQVGSTAAPHSYRNDPPFEVQTCVSRRREVHEKELLAENPLGQKILHLQREKDELLDTVWLATSSSQIKELWGSFAKLLSWEPSELQKYALSIAPSTSDE</sequence>
<evidence type="ECO:0000256" key="1">
    <source>
        <dbReference type="SAM" id="Coils"/>
    </source>
</evidence>
<feature type="coiled-coil region" evidence="1">
    <location>
        <begin position="52"/>
        <end position="79"/>
    </location>
</feature>
<dbReference type="Proteomes" id="UP000318017">
    <property type="component" value="Chromosome"/>
</dbReference>
<keyword evidence="3" id="KW-1185">Reference proteome</keyword>
<keyword evidence="1" id="KW-0175">Coiled coil</keyword>
<evidence type="ECO:0000313" key="3">
    <source>
        <dbReference type="Proteomes" id="UP000318017"/>
    </source>
</evidence>
<dbReference type="EMBL" id="CP036298">
    <property type="protein sequence ID" value="QDV26051.1"/>
    <property type="molecule type" value="Genomic_DNA"/>
</dbReference>
<protein>
    <submittedName>
        <fullName evidence="2">Uncharacterized protein</fullName>
    </submittedName>
</protein>
<accession>A0A518GBQ6</accession>
<evidence type="ECO:0000313" key="2">
    <source>
        <dbReference type="EMBL" id="QDV26051.1"/>
    </source>
</evidence>
<dbReference type="AlphaFoldDB" id="A0A518GBQ6"/>
<dbReference type="RefSeq" id="WP_145081919.1">
    <property type="nucleotide sequence ID" value="NZ_CP036298.1"/>
</dbReference>
<proteinExistence type="predicted"/>
<organism evidence="2 3">
    <name type="scientific">Aureliella helgolandensis</name>
    <dbReference type="NCBI Taxonomy" id="2527968"/>
    <lineage>
        <taxon>Bacteria</taxon>
        <taxon>Pseudomonadati</taxon>
        <taxon>Planctomycetota</taxon>
        <taxon>Planctomycetia</taxon>
        <taxon>Pirellulales</taxon>
        <taxon>Pirellulaceae</taxon>
        <taxon>Aureliella</taxon>
    </lineage>
</organism>
<dbReference type="OrthoDB" id="262916at2"/>
<name>A0A518GBQ6_9BACT</name>
<dbReference type="KEGG" id="ahel:Q31a_44220"/>